<keyword evidence="6" id="KW-0508">mRNA splicing</keyword>
<dbReference type="InterPro" id="IPR036322">
    <property type="entry name" value="WD40_repeat_dom_sf"/>
</dbReference>
<evidence type="ECO:0000256" key="4">
    <source>
        <dbReference type="ARBA" id="ARBA00022728"/>
    </source>
</evidence>
<dbReference type="SUPFAM" id="SSF50978">
    <property type="entry name" value="WD40 repeat-like"/>
    <property type="match status" value="1"/>
</dbReference>
<dbReference type="Proteomes" id="UP001311799">
    <property type="component" value="Unassembled WGS sequence"/>
</dbReference>
<dbReference type="GO" id="GO:0071013">
    <property type="term" value="C:catalytic step 2 spliceosome"/>
    <property type="evidence" value="ECO:0007669"/>
    <property type="project" value="InterPro"/>
</dbReference>
<dbReference type="GO" id="GO:0000398">
    <property type="term" value="P:mRNA splicing, via spliceosome"/>
    <property type="evidence" value="ECO:0007669"/>
    <property type="project" value="InterPro"/>
</dbReference>
<evidence type="ECO:0000256" key="8">
    <source>
        <dbReference type="ARBA" id="ARBA00068146"/>
    </source>
</evidence>
<sequence>MSSEDDIEETPGITNSHKKLECEPFSHVDGILKKKPKLQNQVQQFVCSPIAFNLEFNSQTKFDNVTNTDKKCKIYQSYNTNSETIKESKGKTKYNSKVIKNGKYIGPWNLSSEDFIVQNHNDTTTDNQYIHSETELPDEKEGVEGIDVISNNTVSTFLGKEMLDYQNRSWMIAPNEIRERLPEDRSYLPKKLNATIKGHNMGVQSIRYIPITGHLLLSASLDSNIKIWDTIHKNKCIFIYHGHSNAVREIQFASQRRNCNSFYSCGYDKQTILWDIEYGRIIWKSDIGKTPYCVAIHPTNENSIIVGYSNKKAIQYDIRTDEIIQEYSEHLGAINSITFCENGKRFITTSDDKKMFVWDYGTPIVVKHIADPLMKSMPYTKLHPNGQHLVCQSMDNRILVYDTHSNYRCIKKRFFGLSNSGYAIQCEMSPDGQFLVSGDVSGKLHFWDWKTTKLIKSIQAHDSVSIACNWHPTLPSRIATCGWDGAIKIWE</sequence>
<dbReference type="PROSITE" id="PS50294">
    <property type="entry name" value="WD_REPEATS_REGION"/>
    <property type="match status" value="3"/>
</dbReference>
<dbReference type="Pfam" id="PF00400">
    <property type="entry name" value="WD40"/>
    <property type="match status" value="5"/>
</dbReference>
<feature type="repeat" description="WD" evidence="9">
    <location>
        <begin position="458"/>
        <end position="491"/>
    </location>
</feature>
<keyword evidence="11" id="KW-1185">Reference proteome</keyword>
<evidence type="ECO:0000256" key="2">
    <source>
        <dbReference type="ARBA" id="ARBA00022574"/>
    </source>
</evidence>
<evidence type="ECO:0000313" key="11">
    <source>
        <dbReference type="Proteomes" id="UP001311799"/>
    </source>
</evidence>
<feature type="repeat" description="WD" evidence="9">
    <location>
        <begin position="429"/>
        <end position="457"/>
    </location>
</feature>
<evidence type="ECO:0000256" key="7">
    <source>
        <dbReference type="ARBA" id="ARBA00023242"/>
    </source>
</evidence>
<comment type="subcellular location">
    <subcellularLocation>
        <location evidence="1">Nucleus</location>
    </subcellularLocation>
</comment>
<gene>
    <name evidence="10" type="ORF">RS030_81300</name>
</gene>
<feature type="repeat" description="WD" evidence="9">
    <location>
        <begin position="196"/>
        <end position="229"/>
    </location>
</feature>
<proteinExistence type="predicted"/>
<dbReference type="FunFam" id="2.130.10.10:FF:000034">
    <property type="entry name" value="Pre-mRNA-processing factor 17, putative"/>
    <property type="match status" value="1"/>
</dbReference>
<dbReference type="CDD" id="cd00200">
    <property type="entry name" value="WD40"/>
    <property type="match status" value="1"/>
</dbReference>
<evidence type="ECO:0000256" key="6">
    <source>
        <dbReference type="ARBA" id="ARBA00023187"/>
    </source>
</evidence>
<keyword evidence="4" id="KW-0747">Spliceosome</keyword>
<name>A0AAV9XSX0_9CRYT</name>
<dbReference type="EMBL" id="JAWDEY010000036">
    <property type="protein sequence ID" value="KAK6587858.1"/>
    <property type="molecule type" value="Genomic_DNA"/>
</dbReference>
<dbReference type="PANTHER" id="PTHR43979:SF1">
    <property type="entry name" value="PRE-MRNA-PROCESSING FACTOR 17"/>
    <property type="match status" value="1"/>
</dbReference>
<evidence type="ECO:0000256" key="1">
    <source>
        <dbReference type="ARBA" id="ARBA00004123"/>
    </source>
</evidence>
<evidence type="ECO:0000256" key="3">
    <source>
        <dbReference type="ARBA" id="ARBA00022664"/>
    </source>
</evidence>
<comment type="caution">
    <text evidence="10">The sequence shown here is derived from an EMBL/GenBank/DDBJ whole genome shotgun (WGS) entry which is preliminary data.</text>
</comment>
<dbReference type="InterPro" id="IPR015943">
    <property type="entry name" value="WD40/YVTN_repeat-like_dom_sf"/>
</dbReference>
<dbReference type="AlphaFoldDB" id="A0AAV9XSX0"/>
<keyword evidence="5" id="KW-0677">Repeat</keyword>
<dbReference type="SMART" id="SM00320">
    <property type="entry name" value="WD40"/>
    <property type="match status" value="7"/>
</dbReference>
<accession>A0AAV9XSX0</accession>
<feature type="repeat" description="WD" evidence="9">
    <location>
        <begin position="327"/>
        <end position="359"/>
    </location>
</feature>
<evidence type="ECO:0000256" key="5">
    <source>
        <dbReference type="ARBA" id="ARBA00022737"/>
    </source>
</evidence>
<keyword evidence="3" id="KW-0507">mRNA processing</keyword>
<dbReference type="PROSITE" id="PS50082">
    <property type="entry name" value="WD_REPEATS_2"/>
    <property type="match status" value="4"/>
</dbReference>
<keyword evidence="7" id="KW-0539">Nucleus</keyword>
<dbReference type="InterPro" id="IPR001680">
    <property type="entry name" value="WD40_rpt"/>
</dbReference>
<reference evidence="10 11" key="1">
    <citation type="submission" date="2023-10" db="EMBL/GenBank/DDBJ databases">
        <title>Comparative genomics analysis reveals potential genetic determinants of host preference in Cryptosporidium xiaoi.</title>
        <authorList>
            <person name="Xiao L."/>
            <person name="Li J."/>
        </authorList>
    </citation>
    <scope>NUCLEOTIDE SEQUENCE [LARGE SCALE GENOMIC DNA]</scope>
    <source>
        <strain evidence="10 11">52996</strain>
    </source>
</reference>
<evidence type="ECO:0000256" key="9">
    <source>
        <dbReference type="PROSITE-ProRule" id="PRU00221"/>
    </source>
</evidence>
<evidence type="ECO:0000313" key="10">
    <source>
        <dbReference type="EMBL" id="KAK6587858.1"/>
    </source>
</evidence>
<dbReference type="GO" id="GO:0003729">
    <property type="term" value="F:mRNA binding"/>
    <property type="evidence" value="ECO:0007669"/>
    <property type="project" value="TreeGrafter"/>
</dbReference>
<keyword evidence="2 9" id="KW-0853">WD repeat</keyword>
<dbReference type="InterPro" id="IPR032847">
    <property type="entry name" value="PRPF17"/>
</dbReference>
<dbReference type="Gene3D" id="2.130.10.10">
    <property type="entry name" value="YVTN repeat-like/Quinoprotein amine dehydrogenase"/>
    <property type="match status" value="1"/>
</dbReference>
<dbReference type="PANTHER" id="PTHR43979">
    <property type="entry name" value="PRE-MRNA-PROCESSING FACTOR 17"/>
    <property type="match status" value="1"/>
</dbReference>
<organism evidence="10 11">
    <name type="scientific">Cryptosporidium xiaoi</name>
    <dbReference type="NCBI Taxonomy" id="659607"/>
    <lineage>
        <taxon>Eukaryota</taxon>
        <taxon>Sar</taxon>
        <taxon>Alveolata</taxon>
        <taxon>Apicomplexa</taxon>
        <taxon>Conoidasida</taxon>
        <taxon>Coccidia</taxon>
        <taxon>Eucoccidiorida</taxon>
        <taxon>Eimeriorina</taxon>
        <taxon>Cryptosporidiidae</taxon>
        <taxon>Cryptosporidium</taxon>
    </lineage>
</organism>
<protein>
    <recommendedName>
        <fullName evidence="8">Pre-mRNA-processing factor 17</fullName>
    </recommendedName>
</protein>